<proteinExistence type="predicted"/>
<comment type="caution">
    <text evidence="3">The sequence shown here is derived from an EMBL/GenBank/DDBJ whole genome shotgun (WGS) entry which is preliminary data.</text>
</comment>
<sequence length="104" mass="12043">MFCLCLFLFCDYIYELESPYVPLWVVKLILQGILLSTPENCPPFICNVMASCWKTEPRDRLTFADVYEIISQYTTDTRPVAASSQEDMRMDNENYLLPTGITII</sequence>
<evidence type="ECO:0000259" key="2">
    <source>
        <dbReference type="Pfam" id="PF07714"/>
    </source>
</evidence>
<evidence type="ECO:0000313" key="3">
    <source>
        <dbReference type="EMBL" id="GBL71695.1"/>
    </source>
</evidence>
<feature type="domain" description="Serine-threonine/tyrosine-protein kinase catalytic" evidence="2">
    <location>
        <begin position="25"/>
        <end position="68"/>
    </location>
</feature>
<dbReference type="GO" id="GO:0004672">
    <property type="term" value="F:protein kinase activity"/>
    <property type="evidence" value="ECO:0007669"/>
    <property type="project" value="InterPro"/>
</dbReference>
<protein>
    <recommendedName>
        <fullName evidence="2">Serine-threonine/tyrosine-protein kinase catalytic domain-containing protein</fullName>
    </recommendedName>
</protein>
<evidence type="ECO:0000313" key="5">
    <source>
        <dbReference type="Proteomes" id="UP000499080"/>
    </source>
</evidence>
<keyword evidence="1" id="KW-0732">Signal</keyword>
<accession>A0A4Y1ZWG1</accession>
<dbReference type="Proteomes" id="UP000499080">
    <property type="component" value="Unassembled WGS sequence"/>
</dbReference>
<organism evidence="3 5">
    <name type="scientific">Araneus ventricosus</name>
    <name type="common">Orbweaver spider</name>
    <name type="synonym">Epeira ventricosa</name>
    <dbReference type="NCBI Taxonomy" id="182803"/>
    <lineage>
        <taxon>Eukaryota</taxon>
        <taxon>Metazoa</taxon>
        <taxon>Ecdysozoa</taxon>
        <taxon>Arthropoda</taxon>
        <taxon>Chelicerata</taxon>
        <taxon>Arachnida</taxon>
        <taxon>Araneae</taxon>
        <taxon>Araneomorphae</taxon>
        <taxon>Entelegynae</taxon>
        <taxon>Araneoidea</taxon>
        <taxon>Araneidae</taxon>
        <taxon>Araneus</taxon>
    </lineage>
</organism>
<dbReference type="AlphaFoldDB" id="A0A4Y1ZWG1"/>
<dbReference type="InterPro" id="IPR011009">
    <property type="entry name" value="Kinase-like_dom_sf"/>
</dbReference>
<keyword evidence="5" id="KW-1185">Reference proteome</keyword>
<gene>
    <name evidence="4" type="ORF">AVEN_27514_1</name>
    <name evidence="3" type="ORF">AVEN_85402_1</name>
</gene>
<feature type="signal peptide" evidence="1">
    <location>
        <begin position="1"/>
        <end position="18"/>
    </location>
</feature>
<name>A0A4Y1ZWG1_ARAVE</name>
<reference evidence="3 5" key="1">
    <citation type="journal article" date="2019" name="Sci. Rep.">
        <title>Orb-weaving spider Araneus ventricosus genome elucidates the spidroin gene catalogue.</title>
        <authorList>
            <person name="Kono N."/>
            <person name="Nakamura H."/>
            <person name="Ohtoshi R."/>
            <person name="Moran D.A.P."/>
            <person name="Shinohara A."/>
            <person name="Yoshida Y."/>
            <person name="Fujiwara M."/>
            <person name="Mori M."/>
            <person name="Tomita M."/>
            <person name="Arakawa K."/>
        </authorList>
    </citation>
    <scope>NUCLEOTIDE SEQUENCE [LARGE SCALE GENOMIC DNA]</scope>
</reference>
<evidence type="ECO:0000256" key="1">
    <source>
        <dbReference type="SAM" id="SignalP"/>
    </source>
</evidence>
<dbReference type="SUPFAM" id="SSF56112">
    <property type="entry name" value="Protein kinase-like (PK-like)"/>
    <property type="match status" value="1"/>
</dbReference>
<evidence type="ECO:0000313" key="4">
    <source>
        <dbReference type="EMBL" id="GBL71830.1"/>
    </source>
</evidence>
<dbReference type="Gene3D" id="1.10.510.10">
    <property type="entry name" value="Transferase(Phosphotransferase) domain 1"/>
    <property type="match status" value="1"/>
</dbReference>
<dbReference type="InterPro" id="IPR001245">
    <property type="entry name" value="Ser-Thr/Tyr_kinase_cat_dom"/>
</dbReference>
<dbReference type="EMBL" id="BGPR01078777">
    <property type="protein sequence ID" value="GBL71830.1"/>
    <property type="molecule type" value="Genomic_DNA"/>
</dbReference>
<dbReference type="Pfam" id="PF07714">
    <property type="entry name" value="PK_Tyr_Ser-Thr"/>
    <property type="match status" value="1"/>
</dbReference>
<dbReference type="OrthoDB" id="3256376at2759"/>
<feature type="chain" id="PRO_5033836995" description="Serine-threonine/tyrosine-protein kinase catalytic domain-containing protein" evidence="1">
    <location>
        <begin position="19"/>
        <end position="104"/>
    </location>
</feature>
<dbReference type="EMBL" id="BGPR01078718">
    <property type="protein sequence ID" value="GBL71695.1"/>
    <property type="molecule type" value="Genomic_DNA"/>
</dbReference>